<reference evidence="6" key="1">
    <citation type="submission" date="2017-01" db="EMBL/GenBank/DDBJ databases">
        <authorList>
            <person name="Varghese N."/>
            <person name="Submissions S."/>
        </authorList>
    </citation>
    <scope>NUCLEOTIDE SEQUENCE [LARGE SCALE GENOMIC DNA]</scope>
    <source>
        <strain evidence="6">DSM 21768</strain>
    </source>
</reference>
<comment type="similarity">
    <text evidence="3">Belongs to the dsrC/tusE family.</text>
</comment>
<evidence type="ECO:0000256" key="1">
    <source>
        <dbReference type="ARBA" id="ARBA00004496"/>
    </source>
</evidence>
<keyword evidence="6" id="KW-1185">Reference proteome</keyword>
<evidence type="ECO:0000313" key="5">
    <source>
        <dbReference type="EMBL" id="SIR92811.1"/>
    </source>
</evidence>
<evidence type="ECO:0000256" key="2">
    <source>
        <dbReference type="ARBA" id="ARBA00022490"/>
    </source>
</evidence>
<dbReference type="AlphaFoldDB" id="A0A1N7EXM4"/>
<dbReference type="InterPro" id="IPR042072">
    <property type="entry name" value="DsrC-like_C"/>
</dbReference>
<evidence type="ECO:0000256" key="4">
    <source>
        <dbReference type="PIRSR" id="PIRSR006223-50"/>
    </source>
</evidence>
<dbReference type="GO" id="GO:0005737">
    <property type="term" value="C:cytoplasm"/>
    <property type="evidence" value="ECO:0007669"/>
    <property type="project" value="UniProtKB-SubCell"/>
</dbReference>
<dbReference type="InterPro" id="IPR025526">
    <property type="entry name" value="DsrC-like_dom_sf"/>
</dbReference>
<dbReference type="GO" id="GO:0002143">
    <property type="term" value="P:tRNA wobble position uridine thiolation"/>
    <property type="evidence" value="ECO:0007669"/>
    <property type="project" value="TreeGrafter"/>
</dbReference>
<proteinExistence type="inferred from homology"/>
<dbReference type="PANTHER" id="PTHR37010">
    <property type="entry name" value="SULFURTRANSFERASE TUSE"/>
    <property type="match status" value="1"/>
</dbReference>
<evidence type="ECO:0000256" key="3">
    <source>
        <dbReference type="PIRNR" id="PIRNR006223"/>
    </source>
</evidence>
<dbReference type="GO" id="GO:0097163">
    <property type="term" value="F:sulfur carrier activity"/>
    <property type="evidence" value="ECO:0007669"/>
    <property type="project" value="TreeGrafter"/>
</dbReference>
<organism evidence="5 6">
    <name type="scientific">Moraxella cuniculi DSM 21768</name>
    <dbReference type="NCBI Taxonomy" id="1122245"/>
    <lineage>
        <taxon>Bacteria</taxon>
        <taxon>Pseudomonadati</taxon>
        <taxon>Pseudomonadota</taxon>
        <taxon>Gammaproteobacteria</taxon>
        <taxon>Moraxellales</taxon>
        <taxon>Moraxellaceae</taxon>
        <taxon>Moraxella</taxon>
    </lineage>
</organism>
<comment type="function">
    <text evidence="3">Part of a sulfur-relay system.</text>
</comment>
<accession>A0A1N7EXM4</accession>
<comment type="subcellular location">
    <subcellularLocation>
        <location evidence="1">Cytoplasm</location>
    </subcellularLocation>
</comment>
<keyword evidence="3" id="KW-0808">Transferase</keyword>
<keyword evidence="2" id="KW-0963">Cytoplasm</keyword>
<dbReference type="EMBL" id="FTNU01000008">
    <property type="protein sequence ID" value="SIR92811.1"/>
    <property type="molecule type" value="Genomic_DNA"/>
</dbReference>
<protein>
    <recommendedName>
        <fullName evidence="3">Sulfurtransferase</fullName>
        <ecNumber evidence="3">2.8.1.-</ecNumber>
    </recommendedName>
</protein>
<dbReference type="Pfam" id="PF04358">
    <property type="entry name" value="DsrC"/>
    <property type="match status" value="1"/>
</dbReference>
<dbReference type="PIRSF" id="PIRSF006223">
    <property type="entry name" value="DsrC_TusE"/>
    <property type="match status" value="1"/>
</dbReference>
<dbReference type="Gene3D" id="1.10.10.370">
    <property type="entry name" value="DsrC-like protein, C-terminal domain"/>
    <property type="match status" value="1"/>
</dbReference>
<dbReference type="Proteomes" id="UP000187495">
    <property type="component" value="Unassembled WGS sequence"/>
</dbReference>
<dbReference type="PANTHER" id="PTHR37010:SF1">
    <property type="entry name" value="SULFURTRANSFERASE TUSE"/>
    <property type="match status" value="1"/>
</dbReference>
<dbReference type="GO" id="GO:0016740">
    <property type="term" value="F:transferase activity"/>
    <property type="evidence" value="ECO:0007669"/>
    <property type="project" value="UniProtKB-KW"/>
</dbReference>
<dbReference type="STRING" id="34061.B0189_10715"/>
<dbReference type="NCBIfam" id="TIGR03342">
    <property type="entry name" value="dsrC_tusE_dsvC"/>
    <property type="match status" value="1"/>
</dbReference>
<dbReference type="EC" id="2.8.1.-" evidence="3"/>
<dbReference type="RefSeq" id="WP_076555313.1">
    <property type="nucleotide sequence ID" value="NZ_FTNU01000008.1"/>
</dbReference>
<gene>
    <name evidence="5" type="ORF">SAMN02745664_10836</name>
</gene>
<sequence>MNKLPHDTPRLDHDGHLQNHLDWTPAIAQQLANTLDLQLSDEHYQILQQVRHFFETYHHSPATRALIKHLTATLPELQLSNQKLQQLFNTGLVARHINRIAGLPKPPNCL</sequence>
<dbReference type="SUPFAM" id="SSF69721">
    <property type="entry name" value="DsrC, the gamma subunit of dissimilatory sulfite reductase"/>
    <property type="match status" value="1"/>
</dbReference>
<feature type="active site" description="Cysteine persulfide intermediate" evidence="4">
    <location>
        <position position="109"/>
    </location>
</feature>
<name>A0A1N7EXM4_9GAMM</name>
<evidence type="ECO:0000313" key="6">
    <source>
        <dbReference type="Proteomes" id="UP000187495"/>
    </source>
</evidence>
<dbReference type="InterPro" id="IPR007453">
    <property type="entry name" value="DsrC/TusE"/>
</dbReference>